<dbReference type="Gene3D" id="3.30.40.10">
    <property type="entry name" value="Zinc/RING finger domain, C3HC4 (zinc finger)"/>
    <property type="match status" value="1"/>
</dbReference>
<proteinExistence type="inferred from homology"/>
<gene>
    <name evidence="9" type="ORF">MYCFIDRAFT_214235</name>
</gene>
<comment type="similarity">
    <text evidence="1">Belongs to the VEFS (VRN2-EMF2-FIS2-SU(Z)12) family.</text>
</comment>
<dbReference type="InterPro" id="IPR013083">
    <property type="entry name" value="Znf_RING/FYVE/PHD"/>
</dbReference>
<dbReference type="InterPro" id="IPR011011">
    <property type="entry name" value="Znf_FYVE_PHD"/>
</dbReference>
<evidence type="ECO:0000259" key="8">
    <source>
        <dbReference type="SMART" id="SM00249"/>
    </source>
</evidence>
<feature type="region of interest" description="Disordered" evidence="7">
    <location>
        <begin position="648"/>
        <end position="755"/>
    </location>
</feature>
<evidence type="ECO:0000256" key="1">
    <source>
        <dbReference type="ARBA" id="ARBA00007416"/>
    </source>
</evidence>
<sequence length="976" mass="110611">MVNSLETRDLGIKTAFYREFAQSASSRPFLHRNLRHVLDHHESELAKQTTNPAPSADGMNVEHKHHPRANWQPPSNGTIEDLFQARQPQLRITSLLIRHNTSDSRSSRNVVARGRERKSQSWVLSPGEWKLPVFVGVSIHYKAHAKSEVYRDKVEAHMIRYLTSARKPVFSVELKKPLLLGVEQLAVPRHVHTSTSDAEWARTITDRYTLEISVQPRNSKESAALLSQLENKSQSDYMHASSNEGVIRLVWGDPNPNTTSKDPGLPELPHSDQLLMFRRVKGLKTLQLEYGAEVDMSWKGRTSGSVLADYNVRQARLERKRQMPSPAVSEHQRQTKRHRGPSMVRYLFRSTTFIKREIELENLSCIFCQEYRELSSFPQLLNHYQTHHDQFSIDVEDDENDLGVKVLSLHLDDEQYGVSTEEESEDFDWEAPNTLLDIAAHVNGESTWRIKAAVPVQYEGMPPAIKKFSSTWRPGKPPKRTVLAARQLLGPGPDRILKSRGRDIAPEDVPDLAPYKRRKHRVPDVPGVSFYRTTSKKALVAGDEVSDSDDDVDNTWIVQSQCHDLRKLGKDDIELEFHLMLNSHIDEEQPDSDILVRDALVRFARKHAQELSRPDLRALFKSKLEQFESRGIITKTYLEYCMKVVPLSEQQERSPEQATQDEANSSEPSVHGPSQPRWNNGRPSTAGESEAEVHPSKARVHSLFQARGSGSREPTDATSPAASRSPSKAFSKVTGTVSTSPDRSRSALGTSNLTPNSKFRARWIDGRIVKDADGQPQPSKPQAQSSTIPFGKRIVVCKRAPKAKMTTQEARIYKVPVSDLLKDELETKPPDQIKPQDLEFRKLHRIMDKDLVFLCGSDNIVHVSGSANQLVTDEEDFYNAMDRAKKMPSHKEIVFELQETTYYVDLLQTRPKSKSPEIEEVSGEKQEFCVCGRRAEGYRGTIGCGNPRCGRNFHMECVKLSKRPMDWKCVDCSPSG</sequence>
<name>M3BAY7_PSEFD</name>
<feature type="compositionally biased region" description="Polar residues" evidence="7">
    <location>
        <begin position="656"/>
        <end position="668"/>
    </location>
</feature>
<dbReference type="OrthoDB" id="166746at2759"/>
<dbReference type="eggNOG" id="ENOG502SDK4">
    <property type="taxonomic scope" value="Eukaryota"/>
</dbReference>
<reference evidence="9 10" key="1">
    <citation type="journal article" date="2012" name="PLoS Pathog.">
        <title>Diverse lifestyles and strategies of plant pathogenesis encoded in the genomes of eighteen Dothideomycetes fungi.</title>
        <authorList>
            <person name="Ohm R.A."/>
            <person name="Feau N."/>
            <person name="Henrissat B."/>
            <person name="Schoch C.L."/>
            <person name="Horwitz B.A."/>
            <person name="Barry K.W."/>
            <person name="Condon B.J."/>
            <person name="Copeland A.C."/>
            <person name="Dhillon B."/>
            <person name="Glaser F."/>
            <person name="Hesse C.N."/>
            <person name="Kosti I."/>
            <person name="LaButti K."/>
            <person name="Lindquist E.A."/>
            <person name="Lucas S."/>
            <person name="Salamov A.A."/>
            <person name="Bradshaw R.E."/>
            <person name="Ciuffetti L."/>
            <person name="Hamelin R.C."/>
            <person name="Kema G.H.J."/>
            <person name="Lawrence C."/>
            <person name="Scott J.A."/>
            <person name="Spatafora J.W."/>
            <person name="Turgeon B.G."/>
            <person name="de Wit P.J.G.M."/>
            <person name="Zhong S."/>
            <person name="Goodwin S.B."/>
            <person name="Grigoriev I.V."/>
        </authorList>
    </citation>
    <scope>NUCLEOTIDE SEQUENCE [LARGE SCALE GENOMIC DNA]</scope>
    <source>
        <strain evidence="9 10">CIRAD86</strain>
    </source>
</reference>
<keyword evidence="5" id="KW-0805">Transcription regulation</keyword>
<evidence type="ECO:0000256" key="7">
    <source>
        <dbReference type="SAM" id="MobiDB-lite"/>
    </source>
</evidence>
<feature type="compositionally biased region" description="Polar residues" evidence="7">
    <location>
        <begin position="676"/>
        <end position="687"/>
    </location>
</feature>
<dbReference type="STRING" id="383855.M3BAY7"/>
<dbReference type="GeneID" id="19338011"/>
<evidence type="ECO:0000256" key="3">
    <source>
        <dbReference type="ARBA" id="ARBA00022771"/>
    </source>
</evidence>
<evidence type="ECO:0000256" key="5">
    <source>
        <dbReference type="ARBA" id="ARBA00023015"/>
    </source>
</evidence>
<accession>M3BAY7</accession>
<dbReference type="InterPro" id="IPR001965">
    <property type="entry name" value="Znf_PHD"/>
</dbReference>
<keyword evidence="6" id="KW-0804">Transcription</keyword>
<dbReference type="SUPFAM" id="SSF57903">
    <property type="entry name" value="FYVE/PHD zinc finger"/>
    <property type="match status" value="1"/>
</dbReference>
<dbReference type="SMART" id="SM00249">
    <property type="entry name" value="PHD"/>
    <property type="match status" value="1"/>
</dbReference>
<evidence type="ECO:0000313" key="9">
    <source>
        <dbReference type="EMBL" id="EME86393.1"/>
    </source>
</evidence>
<dbReference type="Proteomes" id="UP000016932">
    <property type="component" value="Unassembled WGS sequence"/>
</dbReference>
<dbReference type="AlphaFoldDB" id="M3BAY7"/>
<feature type="domain" description="Zinc finger PHD-type" evidence="8">
    <location>
        <begin position="928"/>
        <end position="973"/>
    </location>
</feature>
<evidence type="ECO:0000256" key="4">
    <source>
        <dbReference type="ARBA" id="ARBA00022833"/>
    </source>
</evidence>
<dbReference type="KEGG" id="pfj:MYCFIDRAFT_214235"/>
<dbReference type="Pfam" id="PF09733">
    <property type="entry name" value="VEFS-Box"/>
    <property type="match status" value="1"/>
</dbReference>
<evidence type="ECO:0000256" key="6">
    <source>
        <dbReference type="ARBA" id="ARBA00023163"/>
    </source>
</evidence>
<dbReference type="HOGENOM" id="CLU_304435_0_0_1"/>
<dbReference type="PROSITE" id="PS01359">
    <property type="entry name" value="ZF_PHD_1"/>
    <property type="match status" value="1"/>
</dbReference>
<dbReference type="EMBL" id="KB446556">
    <property type="protein sequence ID" value="EME86393.1"/>
    <property type="molecule type" value="Genomic_DNA"/>
</dbReference>
<evidence type="ECO:0000313" key="10">
    <source>
        <dbReference type="Proteomes" id="UP000016932"/>
    </source>
</evidence>
<feature type="region of interest" description="Disordered" evidence="7">
    <location>
        <begin position="42"/>
        <end position="74"/>
    </location>
</feature>
<protein>
    <recommendedName>
        <fullName evidence="8">Zinc finger PHD-type domain-containing protein</fullName>
    </recommendedName>
</protein>
<dbReference type="RefSeq" id="XP_007923685.1">
    <property type="nucleotide sequence ID" value="XM_007925494.1"/>
</dbReference>
<keyword evidence="3" id="KW-0863">Zinc-finger</keyword>
<dbReference type="CDD" id="cd21552">
    <property type="entry name" value="VEFS-box_ctSUZ12-like"/>
    <property type="match status" value="1"/>
</dbReference>
<dbReference type="GO" id="GO:0008270">
    <property type="term" value="F:zinc ion binding"/>
    <property type="evidence" value="ECO:0007669"/>
    <property type="project" value="UniProtKB-KW"/>
</dbReference>
<feature type="compositionally biased region" description="Polar residues" evidence="7">
    <location>
        <begin position="716"/>
        <end position="755"/>
    </location>
</feature>
<dbReference type="InterPro" id="IPR019786">
    <property type="entry name" value="Zinc_finger_PHD-type_CS"/>
</dbReference>
<evidence type="ECO:0000256" key="2">
    <source>
        <dbReference type="ARBA" id="ARBA00022723"/>
    </source>
</evidence>
<dbReference type="InterPro" id="IPR019135">
    <property type="entry name" value="Polycomb_protein_VEFS-Box"/>
</dbReference>
<keyword evidence="2" id="KW-0479">Metal-binding</keyword>
<keyword evidence="10" id="KW-1185">Reference proteome</keyword>
<organism evidence="9 10">
    <name type="scientific">Pseudocercospora fijiensis (strain CIRAD86)</name>
    <name type="common">Black leaf streak disease fungus</name>
    <name type="synonym">Mycosphaerella fijiensis</name>
    <dbReference type="NCBI Taxonomy" id="383855"/>
    <lineage>
        <taxon>Eukaryota</taxon>
        <taxon>Fungi</taxon>
        <taxon>Dikarya</taxon>
        <taxon>Ascomycota</taxon>
        <taxon>Pezizomycotina</taxon>
        <taxon>Dothideomycetes</taxon>
        <taxon>Dothideomycetidae</taxon>
        <taxon>Mycosphaerellales</taxon>
        <taxon>Mycosphaerellaceae</taxon>
        <taxon>Pseudocercospora</taxon>
    </lineage>
</organism>
<keyword evidence="4" id="KW-0862">Zinc</keyword>
<dbReference type="VEuPathDB" id="FungiDB:MYCFIDRAFT_214235"/>